<dbReference type="EMBL" id="MVGT01002764">
    <property type="protein sequence ID" value="OVA06632.1"/>
    <property type="molecule type" value="Genomic_DNA"/>
</dbReference>
<keyword evidence="2" id="KW-1185">Reference proteome</keyword>
<sequence>MRNFLWTGDHLIKKLVTKAWTKVCCPKGEGGLGLVRLEIINKALLSKLMWRILSSKDLWARFIRAKFSSRNGEWIQYYKPSSIWGGLLWAYNNMKEHLTWIEDFVIWKL</sequence>
<dbReference type="Proteomes" id="UP000195402">
    <property type="component" value="Unassembled WGS sequence"/>
</dbReference>
<organism evidence="1 2">
    <name type="scientific">Macleaya cordata</name>
    <name type="common">Five-seeded plume-poppy</name>
    <name type="synonym">Bocconia cordata</name>
    <dbReference type="NCBI Taxonomy" id="56857"/>
    <lineage>
        <taxon>Eukaryota</taxon>
        <taxon>Viridiplantae</taxon>
        <taxon>Streptophyta</taxon>
        <taxon>Embryophyta</taxon>
        <taxon>Tracheophyta</taxon>
        <taxon>Spermatophyta</taxon>
        <taxon>Magnoliopsida</taxon>
        <taxon>Ranunculales</taxon>
        <taxon>Papaveraceae</taxon>
        <taxon>Papaveroideae</taxon>
        <taxon>Macleaya</taxon>
    </lineage>
</organism>
<accession>A0A200Q853</accession>
<proteinExistence type="predicted"/>
<evidence type="ECO:0000313" key="1">
    <source>
        <dbReference type="EMBL" id="OVA06632.1"/>
    </source>
</evidence>
<name>A0A200Q853_MACCD</name>
<evidence type="ECO:0000313" key="2">
    <source>
        <dbReference type="Proteomes" id="UP000195402"/>
    </source>
</evidence>
<dbReference type="OrthoDB" id="1938625at2759"/>
<evidence type="ECO:0008006" key="3">
    <source>
        <dbReference type="Google" id="ProtNLM"/>
    </source>
</evidence>
<reference evidence="1 2" key="1">
    <citation type="journal article" date="2017" name="Mol. Plant">
        <title>The Genome of Medicinal Plant Macleaya cordata Provides New Insights into Benzylisoquinoline Alkaloids Metabolism.</title>
        <authorList>
            <person name="Liu X."/>
            <person name="Liu Y."/>
            <person name="Huang P."/>
            <person name="Ma Y."/>
            <person name="Qing Z."/>
            <person name="Tang Q."/>
            <person name="Cao H."/>
            <person name="Cheng P."/>
            <person name="Zheng Y."/>
            <person name="Yuan Z."/>
            <person name="Zhou Y."/>
            <person name="Liu J."/>
            <person name="Tang Z."/>
            <person name="Zhuo Y."/>
            <person name="Zhang Y."/>
            <person name="Yu L."/>
            <person name="Huang J."/>
            <person name="Yang P."/>
            <person name="Peng Q."/>
            <person name="Zhang J."/>
            <person name="Jiang W."/>
            <person name="Zhang Z."/>
            <person name="Lin K."/>
            <person name="Ro D.K."/>
            <person name="Chen X."/>
            <person name="Xiong X."/>
            <person name="Shang Y."/>
            <person name="Huang S."/>
            <person name="Zeng J."/>
        </authorList>
    </citation>
    <scope>NUCLEOTIDE SEQUENCE [LARGE SCALE GENOMIC DNA]</scope>
    <source>
        <strain evidence="2">cv. BLH2017</strain>
        <tissue evidence="1">Root</tissue>
    </source>
</reference>
<dbReference type="InParanoid" id="A0A200Q853"/>
<dbReference type="AlphaFoldDB" id="A0A200Q853"/>
<protein>
    <recommendedName>
        <fullName evidence="3">Reverse transcriptase zinc-binding domain</fullName>
    </recommendedName>
</protein>
<gene>
    <name evidence="1" type="ORF">BVC80_7499g3</name>
</gene>
<comment type="caution">
    <text evidence="1">The sequence shown here is derived from an EMBL/GenBank/DDBJ whole genome shotgun (WGS) entry which is preliminary data.</text>
</comment>